<feature type="transmembrane region" description="Helical" evidence="6">
    <location>
        <begin position="99"/>
        <end position="118"/>
    </location>
</feature>
<keyword evidence="9" id="KW-1185">Reference proteome</keyword>
<reference evidence="8 9" key="1">
    <citation type="submission" date="2019-09" db="EMBL/GenBank/DDBJ databases">
        <title>Hydrogenophaga aromatica sp. nov., isolated from a para-xylene-degrading enrichment culture.</title>
        <authorList>
            <person name="Tancsics A."/>
            <person name="Banerjee S."/>
        </authorList>
    </citation>
    <scope>NUCLEOTIDE SEQUENCE [LARGE SCALE GENOMIC DNA]</scope>
    <source>
        <strain evidence="8 9">D2P1</strain>
    </source>
</reference>
<dbReference type="GO" id="GO:0005886">
    <property type="term" value="C:plasma membrane"/>
    <property type="evidence" value="ECO:0007669"/>
    <property type="project" value="UniProtKB-SubCell"/>
</dbReference>
<dbReference type="InterPro" id="IPR000620">
    <property type="entry name" value="EamA_dom"/>
</dbReference>
<feature type="transmembrane region" description="Helical" evidence="6">
    <location>
        <begin position="153"/>
        <end position="172"/>
    </location>
</feature>
<dbReference type="EMBL" id="VYGV01000015">
    <property type="protein sequence ID" value="NWF46733.1"/>
    <property type="molecule type" value="Genomic_DNA"/>
</dbReference>
<keyword evidence="3 6" id="KW-0812">Transmembrane</keyword>
<evidence type="ECO:0000259" key="7">
    <source>
        <dbReference type="Pfam" id="PF00892"/>
    </source>
</evidence>
<feature type="transmembrane region" description="Helical" evidence="6">
    <location>
        <begin position="12"/>
        <end position="30"/>
    </location>
</feature>
<dbReference type="PANTHER" id="PTHR42920">
    <property type="entry name" value="OS03G0707200 PROTEIN-RELATED"/>
    <property type="match status" value="1"/>
</dbReference>
<accession>A0A7Y8GYM6</accession>
<feature type="transmembrane region" description="Helical" evidence="6">
    <location>
        <begin position="125"/>
        <end position="147"/>
    </location>
</feature>
<keyword evidence="2" id="KW-1003">Cell membrane</keyword>
<dbReference type="RefSeq" id="WP_177136635.1">
    <property type="nucleotide sequence ID" value="NZ_VYGV01000015.1"/>
</dbReference>
<evidence type="ECO:0000256" key="5">
    <source>
        <dbReference type="ARBA" id="ARBA00023136"/>
    </source>
</evidence>
<feature type="domain" description="EamA" evidence="7">
    <location>
        <begin position="154"/>
        <end position="283"/>
    </location>
</feature>
<name>A0A7Y8GYM6_9BURK</name>
<feature type="transmembrane region" description="Helical" evidence="6">
    <location>
        <begin position="211"/>
        <end position="232"/>
    </location>
</feature>
<comment type="subcellular location">
    <subcellularLocation>
        <location evidence="1">Cell membrane</location>
        <topology evidence="1">Multi-pass membrane protein</topology>
    </subcellularLocation>
</comment>
<feature type="transmembrane region" description="Helical" evidence="6">
    <location>
        <begin position="42"/>
        <end position="60"/>
    </location>
</feature>
<feature type="transmembrane region" description="Helical" evidence="6">
    <location>
        <begin position="244"/>
        <end position="264"/>
    </location>
</feature>
<evidence type="ECO:0000256" key="2">
    <source>
        <dbReference type="ARBA" id="ARBA00022475"/>
    </source>
</evidence>
<evidence type="ECO:0000256" key="6">
    <source>
        <dbReference type="SAM" id="Phobius"/>
    </source>
</evidence>
<proteinExistence type="predicted"/>
<gene>
    <name evidence="8" type="ORF">F3K02_15955</name>
</gene>
<feature type="domain" description="EamA" evidence="7">
    <location>
        <begin position="16"/>
        <end position="141"/>
    </location>
</feature>
<organism evidence="8 9">
    <name type="scientific">Hydrogenophaga aromaticivorans</name>
    <dbReference type="NCBI Taxonomy" id="2610898"/>
    <lineage>
        <taxon>Bacteria</taxon>
        <taxon>Pseudomonadati</taxon>
        <taxon>Pseudomonadota</taxon>
        <taxon>Betaproteobacteria</taxon>
        <taxon>Burkholderiales</taxon>
        <taxon>Comamonadaceae</taxon>
        <taxon>Hydrogenophaga</taxon>
    </lineage>
</organism>
<dbReference type="Proteomes" id="UP000545507">
    <property type="component" value="Unassembled WGS sequence"/>
</dbReference>
<dbReference type="SUPFAM" id="SSF103481">
    <property type="entry name" value="Multidrug resistance efflux transporter EmrE"/>
    <property type="match status" value="2"/>
</dbReference>
<protein>
    <submittedName>
        <fullName evidence="8">DMT family transporter</fullName>
    </submittedName>
</protein>
<dbReference type="InterPro" id="IPR037185">
    <property type="entry name" value="EmrE-like"/>
</dbReference>
<dbReference type="Pfam" id="PF00892">
    <property type="entry name" value="EamA"/>
    <property type="match status" value="2"/>
</dbReference>
<comment type="caution">
    <text evidence="8">The sequence shown here is derived from an EMBL/GenBank/DDBJ whole genome shotgun (WGS) entry which is preliminary data.</text>
</comment>
<keyword evidence="5 6" id="KW-0472">Membrane</keyword>
<evidence type="ECO:0000313" key="9">
    <source>
        <dbReference type="Proteomes" id="UP000545507"/>
    </source>
</evidence>
<dbReference type="PANTHER" id="PTHR42920:SF5">
    <property type="entry name" value="EAMA DOMAIN-CONTAINING PROTEIN"/>
    <property type="match status" value="1"/>
</dbReference>
<sequence>MNLLKQPSDRVATGVLLFSASLWGLSWMPLKWFIAQGLSGPVVSLLSYGLVGLCALPFIWRDRAAWRAQWGYVLALALVGGWANTSFVNALMMGDVVRVMFLFYLSPVWSVLGGRLFLKERIPPLRWAAVVAAIVGLWMVLGGPGALSLSLGFVDFLALSAGFAFAANNILARAAQAVPMRTKTLSVFVGCGVISLAATSALGHSAPAMGAGVWLGILGYGFGWLLLATATWQFGVTHLESSRAGVILLAELVVAVLTALWFGGESLTPMGWAGGALIATAALVEALGSSGAETPPNASPSNTPA</sequence>
<evidence type="ECO:0000313" key="8">
    <source>
        <dbReference type="EMBL" id="NWF46733.1"/>
    </source>
</evidence>
<dbReference type="AlphaFoldDB" id="A0A7Y8GYM6"/>
<evidence type="ECO:0000256" key="1">
    <source>
        <dbReference type="ARBA" id="ARBA00004651"/>
    </source>
</evidence>
<evidence type="ECO:0000256" key="4">
    <source>
        <dbReference type="ARBA" id="ARBA00022989"/>
    </source>
</evidence>
<feature type="transmembrane region" description="Helical" evidence="6">
    <location>
        <begin position="184"/>
        <end position="205"/>
    </location>
</feature>
<keyword evidence="4 6" id="KW-1133">Transmembrane helix</keyword>
<evidence type="ECO:0000256" key="3">
    <source>
        <dbReference type="ARBA" id="ARBA00022692"/>
    </source>
</evidence>
<dbReference type="InterPro" id="IPR051258">
    <property type="entry name" value="Diverse_Substrate_Transporter"/>
</dbReference>
<feature type="transmembrane region" description="Helical" evidence="6">
    <location>
        <begin position="72"/>
        <end position="93"/>
    </location>
</feature>